<comment type="caution">
    <text evidence="2">The sequence shown here is derived from an EMBL/GenBank/DDBJ whole genome shotgun (WGS) entry which is preliminary data.</text>
</comment>
<accession>A0A918CDJ1</accession>
<proteinExistence type="predicted"/>
<keyword evidence="3" id="KW-1185">Reference proteome</keyword>
<dbReference type="InterPro" id="IPR029068">
    <property type="entry name" value="Glyas_Bleomycin-R_OHBP_Dase"/>
</dbReference>
<dbReference type="EMBL" id="BMQL01000022">
    <property type="protein sequence ID" value="GGR18674.1"/>
    <property type="molecule type" value="Genomic_DNA"/>
</dbReference>
<evidence type="ECO:0000313" key="3">
    <source>
        <dbReference type="Proteomes" id="UP000603865"/>
    </source>
</evidence>
<dbReference type="Pfam" id="PF00903">
    <property type="entry name" value="Glyoxalase"/>
    <property type="match status" value="1"/>
</dbReference>
<organism evidence="2 3">
    <name type="scientific">Deinococcus ruber</name>
    <dbReference type="NCBI Taxonomy" id="1848197"/>
    <lineage>
        <taxon>Bacteria</taxon>
        <taxon>Thermotogati</taxon>
        <taxon>Deinococcota</taxon>
        <taxon>Deinococci</taxon>
        <taxon>Deinococcales</taxon>
        <taxon>Deinococcaceae</taxon>
        <taxon>Deinococcus</taxon>
    </lineage>
</organism>
<gene>
    <name evidence="2" type="ORF">GCM10008957_34120</name>
</gene>
<dbReference type="SUPFAM" id="SSF54593">
    <property type="entry name" value="Glyoxalase/Bleomycin resistance protein/Dihydroxybiphenyl dioxygenase"/>
    <property type="match status" value="2"/>
</dbReference>
<dbReference type="InterPro" id="IPR037523">
    <property type="entry name" value="VOC_core"/>
</dbReference>
<dbReference type="PROSITE" id="PS51819">
    <property type="entry name" value="VOC"/>
    <property type="match status" value="1"/>
</dbReference>
<name>A0A918CDJ1_9DEIO</name>
<dbReference type="AlphaFoldDB" id="A0A918CDJ1"/>
<dbReference type="Gene3D" id="3.10.180.10">
    <property type="entry name" value="2,3-Dihydroxybiphenyl 1,2-Dioxygenase, domain 1"/>
    <property type="match status" value="1"/>
</dbReference>
<sequence length="295" mass="32840">MVSPLLDLAGLTLEVNHLERGIRFYTHLLGLRLLTHDAAAGVATLAVNPYQTLTLWQPITRQHNDARLAPLRARGAAHLHYAWQVLEADFEGCAEILNAHGLPWQRIELGTPERPDPGLYFFDPFGHGLELRGINPDDERRTLFMPQPQPRPAYSLPVVGLRELALGFDDYPAMKTRLPRAYGFAFAKEQSERDFSQFTLGPRAEEDGNGTPQRWLYAWDPQVGLADMLGGEHALAHFYADVPDVRRRVVAEGLPFVDLPGDHESGLAVRDPAGHVFVFLPSPESSSAPIQEESS</sequence>
<dbReference type="Proteomes" id="UP000603865">
    <property type="component" value="Unassembled WGS sequence"/>
</dbReference>
<dbReference type="InterPro" id="IPR004360">
    <property type="entry name" value="Glyas_Fos-R_dOase_dom"/>
</dbReference>
<feature type="domain" description="VOC" evidence="1">
    <location>
        <begin position="7"/>
        <end position="134"/>
    </location>
</feature>
<protein>
    <recommendedName>
        <fullName evidence="1">VOC domain-containing protein</fullName>
    </recommendedName>
</protein>
<evidence type="ECO:0000259" key="1">
    <source>
        <dbReference type="PROSITE" id="PS51819"/>
    </source>
</evidence>
<evidence type="ECO:0000313" key="2">
    <source>
        <dbReference type="EMBL" id="GGR18674.1"/>
    </source>
</evidence>
<dbReference type="RefSeq" id="WP_189091716.1">
    <property type="nucleotide sequence ID" value="NZ_BMQL01000022.1"/>
</dbReference>
<reference evidence="2" key="1">
    <citation type="journal article" date="2014" name="Int. J. Syst. Evol. Microbiol.">
        <title>Complete genome sequence of Corynebacterium casei LMG S-19264T (=DSM 44701T), isolated from a smear-ripened cheese.</title>
        <authorList>
            <consortium name="US DOE Joint Genome Institute (JGI-PGF)"/>
            <person name="Walter F."/>
            <person name="Albersmeier A."/>
            <person name="Kalinowski J."/>
            <person name="Ruckert C."/>
        </authorList>
    </citation>
    <scope>NUCLEOTIDE SEQUENCE</scope>
    <source>
        <strain evidence="2">JCM 31311</strain>
    </source>
</reference>
<reference evidence="2" key="2">
    <citation type="submission" date="2020-09" db="EMBL/GenBank/DDBJ databases">
        <authorList>
            <person name="Sun Q."/>
            <person name="Ohkuma M."/>
        </authorList>
    </citation>
    <scope>NUCLEOTIDE SEQUENCE</scope>
    <source>
        <strain evidence="2">JCM 31311</strain>
    </source>
</reference>